<protein>
    <submittedName>
        <fullName evidence="1">DNA topoisomerase 2</fullName>
        <ecNumber evidence="1">5.6.2.2</ecNumber>
    </submittedName>
</protein>
<evidence type="ECO:0000313" key="1">
    <source>
        <dbReference type="EMBL" id="KAJ2897180.1"/>
    </source>
</evidence>
<organism evidence="1 2">
    <name type="scientific">Coemansia aciculifera</name>
    <dbReference type="NCBI Taxonomy" id="417176"/>
    <lineage>
        <taxon>Eukaryota</taxon>
        <taxon>Fungi</taxon>
        <taxon>Fungi incertae sedis</taxon>
        <taxon>Zoopagomycota</taxon>
        <taxon>Kickxellomycotina</taxon>
        <taxon>Kickxellomycetes</taxon>
        <taxon>Kickxellales</taxon>
        <taxon>Kickxellaceae</taxon>
        <taxon>Coemansia</taxon>
    </lineage>
</organism>
<sequence>MSDFEDSDAGSDFAFGGSPAKPKAKPKATTAKANGKANGNGNGTTATATAATTKRQGPSVEEIYQKKTPIEHILLRPDSYIGSVEPIDEEMWIYDPDTKRMAQRTITYTPGFYKIVDEILVNAADNKARDPTMKRIEVTIDRENGVISIMNDGKGIPIEIHREHDAYVPELIFGHLLTSSNYNDKEEKITGGRNGYGAKLCNIFSTEFIVETADVNAQKKYIQVFSDNMLKIGKPKITKHATKKEYTKITFKPDLGKFRMTHLDDDTIALITRRVYDLAGCVEGIKVYLNGEAIALSKGFRSYVELYLLPPSNPDEPVLSKAPEIVYKKLGERWEVAFAVSEGQFKQVSFVNSINTARGGTHVTYIADQITKRFIESVKKSKVTIKPHLVKNNMWLFINCKIANPTFDSQTKETLTLRSSSFGSKCEVSDEFMKAVMKTELKDFVDMMVKRKEERDLKKTDGTRTSRITGIDKLDDANLAGTKHGEDCTLILTEGDSAKTLAVAGLGVQGRDKFGIFALRGKPLNVRDASASQIADNKEFSHIKQILGLRHGEKYTSTEKLRYGHVLIMADQDVDGSHIKGLLINMFDSMYPGLLEVDGFLQQFITPVVRVTHRRNNIRKDFYTETEFKQWFEDQGDSAKDWRPKYYKGLGTSKDVDAHEYFRKLDFHRKNFEPARVDDRKLLDMAFNKTRANDRKEWLASYQPGVWVDNNLPTVAIDEFINKELVLFSIEDNSRSIPSVVDGLKPGQRKILWTALDANIKSEMKVVSLQGKVTEKAMYHHGDQSLVATIVNMAQDFVGSNNINLLMPEGGFGTRLAGGKDAASARYISTFLNNITRTIFHKNDDALLENLNDDGKVVEPRWFVPVLPMVLVNGVEGIGTGWSTSIPNYNPSDIIANIRRLMNHQPLVPMIPWYRGFRGTIDQVSSDRFRALGIIEKISDTEIHITELPVRVWTESYKSQLNKWMSASDKNPALIRDFRYNASTLTVDITLTLTEEQMQKAEAEGLEVRFKLSASIATSNMVCFDRAGRLRRYTSAEEIIEDFYPLRLRYYQLRKENMAEKLGRDLQMADNRVRFVMEIIQKKLTVNNRKRKDIIQELRDRSYDPMPKKVKPVVAGDPEAEQAADAADSGEASDYDYLLSMPIWNLTMEKVEKLLKEKSDIQQKLEDLLALTPIDLWTTDLEEIERLWDVMVDDYQVRLVDDEENRRSQGGSKGKGKARARQPAKKAVTAAAKRKSLDTVKIEDDDDDFADKPAAKKVAKTAGNGTVKARPKPKTEDTKPKVEAAALPSPPPPPVPAEPITLGSDLEDSDEDVAATIFKKAATKRMIGEGKQSTLSEMFARKSSVTDSGVVSSSSSPAIAAAPAVVAKPKAKPKAAASPARGRDATATSSRKKVVDSSDEDSDGSAGNVSEASPPPVNTRPATSRRAAVVAKKPVYMDISDDSGEDFDNGDGGDDDSDEFEMD</sequence>
<accession>A0ACC1M699</accession>
<evidence type="ECO:0000313" key="2">
    <source>
        <dbReference type="Proteomes" id="UP001139981"/>
    </source>
</evidence>
<name>A0ACC1M699_9FUNG</name>
<gene>
    <name evidence="1" type="primary">TOP2</name>
    <name evidence="1" type="ORF">IWW38_001805</name>
</gene>
<dbReference type="Proteomes" id="UP001139981">
    <property type="component" value="Unassembled WGS sequence"/>
</dbReference>
<dbReference type="EC" id="5.6.2.2" evidence="1"/>
<keyword evidence="2" id="KW-1185">Reference proteome</keyword>
<reference evidence="1" key="1">
    <citation type="submission" date="2022-07" db="EMBL/GenBank/DDBJ databases">
        <title>Phylogenomic reconstructions and comparative analyses of Kickxellomycotina fungi.</title>
        <authorList>
            <person name="Reynolds N.K."/>
            <person name="Stajich J.E."/>
            <person name="Barry K."/>
            <person name="Grigoriev I.V."/>
            <person name="Crous P."/>
            <person name="Smith M.E."/>
        </authorList>
    </citation>
    <scope>NUCLEOTIDE SEQUENCE</scope>
    <source>
        <strain evidence="1">CBS 190363</strain>
    </source>
</reference>
<keyword evidence="1" id="KW-0413">Isomerase</keyword>
<dbReference type="EMBL" id="JANBVB010000138">
    <property type="protein sequence ID" value="KAJ2897180.1"/>
    <property type="molecule type" value="Genomic_DNA"/>
</dbReference>
<proteinExistence type="predicted"/>
<comment type="caution">
    <text evidence="1">The sequence shown here is derived from an EMBL/GenBank/DDBJ whole genome shotgun (WGS) entry which is preliminary data.</text>
</comment>